<dbReference type="HAMAP" id="MF_01615">
    <property type="entry name" value="PdxT"/>
    <property type="match status" value="1"/>
</dbReference>
<dbReference type="GO" id="GO:0008614">
    <property type="term" value="P:pyridoxine metabolic process"/>
    <property type="evidence" value="ECO:0007669"/>
    <property type="project" value="TreeGrafter"/>
</dbReference>
<evidence type="ECO:0000256" key="2">
    <source>
        <dbReference type="ARBA" id="ARBA00012918"/>
    </source>
</evidence>
<proteinExistence type="inferred from homology"/>
<dbReference type="PROSITE" id="PS51130">
    <property type="entry name" value="PDXT_SNO_2"/>
    <property type="match status" value="1"/>
</dbReference>
<dbReference type="GO" id="GO:0004359">
    <property type="term" value="F:glutaminase activity"/>
    <property type="evidence" value="ECO:0007669"/>
    <property type="project" value="UniProtKB-EC"/>
</dbReference>
<evidence type="ECO:0000256" key="3">
    <source>
        <dbReference type="ARBA" id="ARBA00022801"/>
    </source>
</evidence>
<dbReference type="Gene3D" id="3.40.50.880">
    <property type="match status" value="1"/>
</dbReference>
<keyword evidence="3" id="KW-0378">Hydrolase</keyword>
<comment type="similarity">
    <text evidence="1">Belongs to the glutaminase PdxT/SNO family.</text>
</comment>
<dbReference type="InterPro" id="IPR002161">
    <property type="entry name" value="PdxT/SNO"/>
</dbReference>
<name>A0A8H8TXV8_9HELO</name>
<evidence type="ECO:0000256" key="6">
    <source>
        <dbReference type="ARBA" id="ARBA00049534"/>
    </source>
</evidence>
<dbReference type="InterPro" id="IPR029062">
    <property type="entry name" value="Class_I_gatase-like"/>
</dbReference>
<dbReference type="GO" id="GO:0016829">
    <property type="term" value="F:lyase activity"/>
    <property type="evidence" value="ECO:0007669"/>
    <property type="project" value="UniProtKB-KW"/>
</dbReference>
<gene>
    <name evidence="7" type="primary">PDX2</name>
    <name evidence="7" type="ORF">LHYA1_G005880</name>
</gene>
<dbReference type="OrthoDB" id="2039at2759"/>
<evidence type="ECO:0000256" key="1">
    <source>
        <dbReference type="ARBA" id="ARBA00008345"/>
    </source>
</evidence>
<evidence type="ECO:0000256" key="5">
    <source>
        <dbReference type="ARBA" id="ARBA00023239"/>
    </source>
</evidence>
<evidence type="ECO:0000313" key="8">
    <source>
        <dbReference type="Proteomes" id="UP000431533"/>
    </source>
</evidence>
<dbReference type="EC" id="3.5.1.2" evidence="2"/>
<evidence type="ECO:0000256" key="4">
    <source>
        <dbReference type="ARBA" id="ARBA00022962"/>
    </source>
</evidence>
<dbReference type="CDD" id="cd01749">
    <property type="entry name" value="GATase1_PB"/>
    <property type="match status" value="1"/>
</dbReference>
<dbReference type="AlphaFoldDB" id="A0A8H8TXV8"/>
<keyword evidence="8" id="KW-1185">Reference proteome</keyword>
<organism evidence="7 8">
    <name type="scientific">Lachnellula hyalina</name>
    <dbReference type="NCBI Taxonomy" id="1316788"/>
    <lineage>
        <taxon>Eukaryota</taxon>
        <taxon>Fungi</taxon>
        <taxon>Dikarya</taxon>
        <taxon>Ascomycota</taxon>
        <taxon>Pezizomycotina</taxon>
        <taxon>Leotiomycetes</taxon>
        <taxon>Helotiales</taxon>
        <taxon>Lachnaceae</taxon>
        <taxon>Lachnellula</taxon>
    </lineage>
</organism>
<keyword evidence="4" id="KW-0315">Glutamine amidotransferase</keyword>
<evidence type="ECO:0000313" key="7">
    <source>
        <dbReference type="EMBL" id="TVY25962.1"/>
    </source>
</evidence>
<comment type="caution">
    <text evidence="7">The sequence shown here is derived from an EMBL/GenBank/DDBJ whole genome shotgun (WGS) entry which is preliminary data.</text>
</comment>
<dbReference type="GO" id="GO:0042823">
    <property type="term" value="P:pyridoxal phosphate biosynthetic process"/>
    <property type="evidence" value="ECO:0007669"/>
    <property type="project" value="InterPro"/>
</dbReference>
<dbReference type="GeneID" id="41986078"/>
<protein>
    <recommendedName>
        <fullName evidence="2">glutaminase</fullName>
        <ecNumber evidence="2">3.5.1.2</ecNumber>
    </recommendedName>
</protein>
<dbReference type="PROSITE" id="PS01236">
    <property type="entry name" value="PDXT_SNO_1"/>
    <property type="match status" value="1"/>
</dbReference>
<dbReference type="Pfam" id="PF01174">
    <property type="entry name" value="SNO"/>
    <property type="match status" value="2"/>
</dbReference>
<keyword evidence="5" id="KW-0456">Lyase</keyword>
<sequence length="281" mass="30867">MDITIGVLALQGAFNEHIQLLREAGQIVASKENNSQKKWIFKEVRTEAELTSCDALIIPGGESTAISLVAQRSNMLEPLRHFVKVTRKPTWGTCAGLILLAEAANQTKRGGQELIGGLDVRVNRNHFGRQVESFQANLDLPFLQKADGDGQDVETSQKPFRAIFIRAPIVEKLLPRVSGIQQDEAKAEETVIAPSRAMDESVAKDITLADVEIMGVLPGRTAAVKDDGMEEKLDAEAGDIIAVRQANVFGTSFHPELTGDPRIHVWWLEQVVEAIGRRKKS</sequence>
<dbReference type="PANTHER" id="PTHR31559">
    <property type="entry name" value="PYRIDOXAL 5'-PHOSPHATE SYNTHASE SUBUNIT SNO"/>
    <property type="match status" value="1"/>
</dbReference>
<dbReference type="Proteomes" id="UP000431533">
    <property type="component" value="Unassembled WGS sequence"/>
</dbReference>
<dbReference type="GO" id="GO:0005829">
    <property type="term" value="C:cytosol"/>
    <property type="evidence" value="ECO:0007669"/>
    <property type="project" value="TreeGrafter"/>
</dbReference>
<dbReference type="PANTHER" id="PTHR31559:SF0">
    <property type="entry name" value="PYRIDOXAL 5'-PHOSPHATE SYNTHASE SUBUNIT SNO1-RELATED"/>
    <property type="match status" value="1"/>
</dbReference>
<dbReference type="PROSITE" id="PS51273">
    <property type="entry name" value="GATASE_TYPE_1"/>
    <property type="match status" value="1"/>
</dbReference>
<dbReference type="NCBIfam" id="TIGR03800">
    <property type="entry name" value="PLP_synth_Pdx2"/>
    <property type="match status" value="1"/>
</dbReference>
<dbReference type="GO" id="GO:1903600">
    <property type="term" value="C:glutaminase complex"/>
    <property type="evidence" value="ECO:0007669"/>
    <property type="project" value="TreeGrafter"/>
</dbReference>
<accession>A0A8H8TXV8</accession>
<dbReference type="SUPFAM" id="SSF52317">
    <property type="entry name" value="Class I glutamine amidotransferase-like"/>
    <property type="match status" value="1"/>
</dbReference>
<reference evidence="7 8" key="1">
    <citation type="submission" date="2018-05" db="EMBL/GenBank/DDBJ databases">
        <title>Genome sequencing and assembly of the regulated plant pathogen Lachnellula willkommii and related sister species for the development of diagnostic species identification markers.</title>
        <authorList>
            <person name="Giroux E."/>
            <person name="Bilodeau G."/>
        </authorList>
    </citation>
    <scope>NUCLEOTIDE SEQUENCE [LARGE SCALE GENOMIC DNA]</scope>
    <source>
        <strain evidence="7 8">CBS 185.66</strain>
    </source>
</reference>
<comment type="catalytic activity">
    <reaction evidence="6">
        <text>L-glutamine + H2O = L-glutamate + NH4(+)</text>
        <dbReference type="Rhea" id="RHEA:15889"/>
        <dbReference type="ChEBI" id="CHEBI:15377"/>
        <dbReference type="ChEBI" id="CHEBI:28938"/>
        <dbReference type="ChEBI" id="CHEBI:29985"/>
        <dbReference type="ChEBI" id="CHEBI:58359"/>
        <dbReference type="EC" id="3.5.1.2"/>
    </reaction>
</comment>
<dbReference type="EMBL" id="QGMH01000081">
    <property type="protein sequence ID" value="TVY25962.1"/>
    <property type="molecule type" value="Genomic_DNA"/>
</dbReference>
<dbReference type="RefSeq" id="XP_031004750.1">
    <property type="nucleotide sequence ID" value="XM_031150824.1"/>
</dbReference>
<dbReference type="InterPro" id="IPR021196">
    <property type="entry name" value="PdxT/SNO_CS"/>
</dbReference>